<dbReference type="STRING" id="946333.A4W93_26365"/>
<sequence length="123" mass="12770">MAAVTAPRTAPRHHRLLLAVLLVLSLLWQPWVSTAHAVAMASGTEVCTSTGPQVFDANGKAIDAQPRSCLDCCGAMTPPALLPTVAAMALHPLSHAAPAEPLTAQRLAAQWLAPLSRGPPVLS</sequence>
<keyword evidence="2" id="KW-1185">Reference proteome</keyword>
<protein>
    <submittedName>
        <fullName evidence="1">Uncharacterized protein</fullName>
    </submittedName>
</protein>
<evidence type="ECO:0000313" key="1">
    <source>
        <dbReference type="EMBL" id="ARN23142.1"/>
    </source>
</evidence>
<accession>A0A1W6LFS9</accession>
<evidence type="ECO:0000313" key="2">
    <source>
        <dbReference type="Proteomes" id="UP000193427"/>
    </source>
</evidence>
<organism evidence="1 2">
    <name type="scientific">Piscinibacter gummiphilus</name>
    <dbReference type="NCBI Taxonomy" id="946333"/>
    <lineage>
        <taxon>Bacteria</taxon>
        <taxon>Pseudomonadati</taxon>
        <taxon>Pseudomonadota</taxon>
        <taxon>Betaproteobacteria</taxon>
        <taxon>Burkholderiales</taxon>
        <taxon>Sphaerotilaceae</taxon>
        <taxon>Piscinibacter</taxon>
    </lineage>
</organism>
<reference evidence="1 2" key="1">
    <citation type="submission" date="2016-04" db="EMBL/GenBank/DDBJ databases">
        <title>Complete genome sequence of natural rubber-degrading, novel Gram-negative bacterium, Rhizobacter gummiphilus strain NS21.</title>
        <authorList>
            <person name="Tabata M."/>
            <person name="Kasai D."/>
            <person name="Fukuda M."/>
        </authorList>
    </citation>
    <scope>NUCLEOTIDE SEQUENCE [LARGE SCALE GENOMIC DNA]</scope>
    <source>
        <strain evidence="1 2">NS21</strain>
    </source>
</reference>
<proteinExistence type="predicted"/>
<dbReference type="Proteomes" id="UP000193427">
    <property type="component" value="Chromosome"/>
</dbReference>
<dbReference type="EMBL" id="CP015118">
    <property type="protein sequence ID" value="ARN23142.1"/>
    <property type="molecule type" value="Genomic_DNA"/>
</dbReference>
<name>A0A1W6LFS9_9BURK</name>
<gene>
    <name evidence="1" type="ORF">A4W93_26365</name>
</gene>
<dbReference type="KEGG" id="rgu:A4W93_26365"/>
<dbReference type="AlphaFoldDB" id="A0A1W6LFS9"/>